<dbReference type="InterPro" id="IPR025714">
    <property type="entry name" value="Methyltranfer_dom"/>
</dbReference>
<dbReference type="Gene3D" id="3.40.50.150">
    <property type="entry name" value="Vaccinia Virus protein VP39"/>
    <property type="match status" value="1"/>
</dbReference>
<dbReference type="GO" id="GO:0032259">
    <property type="term" value="P:methylation"/>
    <property type="evidence" value="ECO:0007669"/>
    <property type="project" value="UniProtKB-KW"/>
</dbReference>
<dbReference type="AlphaFoldDB" id="A0A0M2UUA9"/>
<protein>
    <submittedName>
        <fullName evidence="5">Methyltransferase</fullName>
    </submittedName>
</protein>
<organism evidence="5 6">
    <name type="scientific">Candidatus Brocadia fulgida</name>
    <dbReference type="NCBI Taxonomy" id="380242"/>
    <lineage>
        <taxon>Bacteria</taxon>
        <taxon>Pseudomonadati</taxon>
        <taxon>Planctomycetota</taxon>
        <taxon>Candidatus Brocadiia</taxon>
        <taxon>Candidatus Brocadiales</taxon>
        <taxon>Candidatus Brocadiaceae</taxon>
        <taxon>Candidatus Brocadia</taxon>
    </lineage>
</organism>
<accession>A0A0M2UUA9</accession>
<dbReference type="CDD" id="cd02440">
    <property type="entry name" value="AdoMet_MTases"/>
    <property type="match status" value="1"/>
</dbReference>
<evidence type="ECO:0000256" key="2">
    <source>
        <dbReference type="ARBA" id="ARBA00022679"/>
    </source>
</evidence>
<evidence type="ECO:0000313" key="6">
    <source>
        <dbReference type="Proteomes" id="UP000034954"/>
    </source>
</evidence>
<name>A0A0M2UUA9_9BACT</name>
<dbReference type="PANTHER" id="PTHR43464:SF19">
    <property type="entry name" value="UBIQUINONE BIOSYNTHESIS O-METHYLTRANSFERASE, MITOCHONDRIAL"/>
    <property type="match status" value="1"/>
</dbReference>
<keyword evidence="1 5" id="KW-0489">Methyltransferase</keyword>
<dbReference type="Proteomes" id="UP000034954">
    <property type="component" value="Unassembled WGS sequence"/>
</dbReference>
<reference evidence="5 6" key="1">
    <citation type="journal article" date="2013" name="BMC Microbiol.">
        <title>Identification of the type II cytochrome c maturation pathway in anammox bacteria by comparative genomics.</title>
        <authorList>
            <person name="Ferousi C."/>
            <person name="Speth D.R."/>
            <person name="Reimann J."/>
            <person name="Op den Camp H.J."/>
            <person name="Allen J.W."/>
            <person name="Keltjens J.T."/>
            <person name="Jetten M.S."/>
        </authorList>
    </citation>
    <scope>NUCLEOTIDE SEQUENCE [LARGE SCALE GENOMIC DNA]</scope>
    <source>
        <strain evidence="5">RU1</strain>
    </source>
</reference>
<dbReference type="EMBL" id="LAQJ01000296">
    <property type="protein sequence ID" value="KKO18069.1"/>
    <property type="molecule type" value="Genomic_DNA"/>
</dbReference>
<gene>
    <name evidence="5" type="ORF">BROFUL_03240</name>
</gene>
<feature type="domain" description="Methyltransferase" evidence="4">
    <location>
        <begin position="51"/>
        <end position="161"/>
    </location>
</feature>
<keyword evidence="2" id="KW-0808">Transferase</keyword>
<dbReference type="Pfam" id="PF13847">
    <property type="entry name" value="Methyltransf_31"/>
    <property type="match status" value="1"/>
</dbReference>
<dbReference type="SUPFAM" id="SSF53335">
    <property type="entry name" value="S-adenosyl-L-methionine-dependent methyltransferases"/>
    <property type="match status" value="1"/>
</dbReference>
<evidence type="ECO:0000256" key="1">
    <source>
        <dbReference type="ARBA" id="ARBA00022603"/>
    </source>
</evidence>
<evidence type="ECO:0000256" key="3">
    <source>
        <dbReference type="ARBA" id="ARBA00022691"/>
    </source>
</evidence>
<keyword evidence="3" id="KW-0949">S-adenosyl-L-methionine</keyword>
<dbReference type="InterPro" id="IPR029063">
    <property type="entry name" value="SAM-dependent_MTases_sf"/>
</dbReference>
<sequence>MKTDTLRETIYAFNNSDTVASYDADMDIWHPNRVKMASIVCEILPFDRTERVRFLDLGAGTGYLSHKLTETFPHATIIAVDAAALMIEKAKVRLHNHLERVTFHVSPFQELPKKLGTLAPVDAVVSSLALHHLYREEKLTLIRYVHSLLRPHGWFVNCDVFKTSDAVLEARFRRLHHQGYRRERVRSGTRRSPWMKFPQPCLIKRKKMATTCCSSWTTFRLLQRPDSARLNVSGRNTGKRYMAE</sequence>
<proteinExistence type="predicted"/>
<evidence type="ECO:0000313" key="5">
    <source>
        <dbReference type="EMBL" id="KKO18069.1"/>
    </source>
</evidence>
<keyword evidence="6" id="KW-1185">Reference proteome</keyword>
<evidence type="ECO:0000259" key="4">
    <source>
        <dbReference type="Pfam" id="PF13847"/>
    </source>
</evidence>
<dbReference type="GO" id="GO:0008168">
    <property type="term" value="F:methyltransferase activity"/>
    <property type="evidence" value="ECO:0007669"/>
    <property type="project" value="UniProtKB-KW"/>
</dbReference>
<dbReference type="PANTHER" id="PTHR43464">
    <property type="entry name" value="METHYLTRANSFERASE"/>
    <property type="match status" value="1"/>
</dbReference>
<comment type="caution">
    <text evidence="5">The sequence shown here is derived from an EMBL/GenBank/DDBJ whole genome shotgun (WGS) entry which is preliminary data.</text>
</comment>